<feature type="region of interest" description="Disordered" evidence="1">
    <location>
        <begin position="182"/>
        <end position="201"/>
    </location>
</feature>
<sequence>MRSDARCLGCLSRGLWARDWRPAALCLRGRGWSRRQRRGARALHLVVPWRAGRVGLLRGGRGGQLLTTWGGDVARPPAGTAVRLGAAGVQCELAVSGDDEMVKGVSEGWGTKPPAALPVEKPRSPGGAGEKDPDGADWGRGPQGQFMGKPSQLYLQTCLMQPWPEPTCSVWVGVTASAPDPRSLADRAASGPPPQRLGQRAARLCAAAQQLLHVPRSCLGPGPCPRSGLASTALPDMPGPHTSRPRLSCSQAWVALPGCPHGSSHTQACAQISPEASLDQSGNKPQRLNTYLVGETLISCIVGGNRGEMDNIQQNDVGIYPLAQQSPSRNLSQRYTGKNAKDS</sequence>
<reference evidence="3" key="1">
    <citation type="submission" date="2025-08" db="UniProtKB">
        <authorList>
            <consortium name="RefSeq"/>
        </authorList>
    </citation>
    <scope>IDENTIFICATION</scope>
    <source>
        <tissue evidence="3">Blood</tissue>
    </source>
</reference>
<dbReference type="KEGG" id="dle:111164910"/>
<dbReference type="InParanoid" id="A0A2Y9LZP7"/>
<gene>
    <name evidence="3" type="primary">LOC111164910</name>
</gene>
<organism evidence="2 3">
    <name type="scientific">Delphinapterus leucas</name>
    <name type="common">Beluga whale</name>
    <dbReference type="NCBI Taxonomy" id="9749"/>
    <lineage>
        <taxon>Eukaryota</taxon>
        <taxon>Metazoa</taxon>
        <taxon>Chordata</taxon>
        <taxon>Craniata</taxon>
        <taxon>Vertebrata</taxon>
        <taxon>Euteleostomi</taxon>
        <taxon>Mammalia</taxon>
        <taxon>Eutheria</taxon>
        <taxon>Laurasiatheria</taxon>
        <taxon>Artiodactyla</taxon>
        <taxon>Whippomorpha</taxon>
        <taxon>Cetacea</taxon>
        <taxon>Odontoceti</taxon>
        <taxon>Monodontidae</taxon>
        <taxon>Delphinapterus</taxon>
    </lineage>
</organism>
<dbReference type="AlphaFoldDB" id="A0A2Y9LZP7"/>
<dbReference type="RefSeq" id="XP_022410653.1">
    <property type="nucleotide sequence ID" value="XM_022554945.2"/>
</dbReference>
<evidence type="ECO:0000313" key="3">
    <source>
        <dbReference type="RefSeq" id="XP_022410653.1"/>
    </source>
</evidence>
<dbReference type="GeneID" id="111164910"/>
<name>A0A2Y9LZP7_DELLE</name>
<proteinExistence type="predicted"/>
<feature type="region of interest" description="Disordered" evidence="1">
    <location>
        <begin position="105"/>
        <end position="146"/>
    </location>
</feature>
<evidence type="ECO:0000256" key="1">
    <source>
        <dbReference type="SAM" id="MobiDB-lite"/>
    </source>
</evidence>
<accession>A0A2Y9LZP7</accession>
<protein>
    <submittedName>
        <fullName evidence="3">Uncharacterized protein LOC111164910</fullName>
    </submittedName>
</protein>
<dbReference type="Proteomes" id="UP000248483">
    <property type="component" value="Unplaced"/>
</dbReference>
<keyword evidence="2" id="KW-1185">Reference proteome</keyword>
<evidence type="ECO:0000313" key="2">
    <source>
        <dbReference type="Proteomes" id="UP000248483"/>
    </source>
</evidence>